<protein>
    <submittedName>
        <fullName evidence="1">Respiratory nitrate reductase subunit gamma</fullName>
    </submittedName>
</protein>
<evidence type="ECO:0000313" key="2">
    <source>
        <dbReference type="Proteomes" id="UP001303608"/>
    </source>
</evidence>
<name>A0ACD4WYJ7_STRVN</name>
<evidence type="ECO:0000313" key="1">
    <source>
        <dbReference type="EMBL" id="WOZ02675.1"/>
    </source>
</evidence>
<dbReference type="Proteomes" id="UP001303608">
    <property type="component" value="Chromosome"/>
</dbReference>
<reference evidence="1" key="1">
    <citation type="submission" date="2023-10" db="EMBL/GenBank/DDBJ databases">
        <title>The genome sequence of Streptomyces violaceoruber CGMCC 4.1801.</title>
        <authorList>
            <person name="Mo P."/>
        </authorList>
    </citation>
    <scope>NUCLEOTIDE SEQUENCE</scope>
    <source>
        <strain evidence="1">CGMCC 4.1801</strain>
    </source>
</reference>
<accession>A0ACD4WYJ7</accession>
<gene>
    <name evidence="1" type="ORF">R2E43_36540</name>
</gene>
<dbReference type="EMBL" id="CP137734">
    <property type="protein sequence ID" value="WOZ02675.1"/>
    <property type="molecule type" value="Genomic_DNA"/>
</dbReference>
<proteinExistence type="predicted"/>
<organism evidence="1 2">
    <name type="scientific">Streptomyces violaceoruber</name>
    <dbReference type="NCBI Taxonomy" id="1935"/>
    <lineage>
        <taxon>Bacteria</taxon>
        <taxon>Bacillati</taxon>
        <taxon>Actinomycetota</taxon>
        <taxon>Actinomycetes</taxon>
        <taxon>Kitasatosporales</taxon>
        <taxon>Streptomycetaceae</taxon>
        <taxon>Streptomyces</taxon>
        <taxon>Streptomyces violaceoruber group</taxon>
    </lineage>
</organism>
<sequence length="103" mass="10656">MLALPAGGGYDYRGTVSVWFGGLFALGPRPEAIADAPLLFRPHAPSACPLFAARPFTRLVHVWSAPVGYLVRPPIRSTGAAPPPHGPHGPARRPGGGPVTTTG</sequence>
<keyword evidence="2" id="KW-1185">Reference proteome</keyword>